<dbReference type="EMBL" id="JAQMWT010000036">
    <property type="protein sequence ID" value="KAJ8613127.1"/>
    <property type="molecule type" value="Genomic_DNA"/>
</dbReference>
<evidence type="ECO:0000256" key="4">
    <source>
        <dbReference type="ARBA" id="ARBA00022989"/>
    </source>
</evidence>
<evidence type="ECO:0000256" key="3">
    <source>
        <dbReference type="ARBA" id="ARBA00022692"/>
    </source>
</evidence>
<feature type="transmembrane region" description="Helical" evidence="8">
    <location>
        <begin position="576"/>
        <end position="597"/>
    </location>
</feature>
<evidence type="ECO:0000259" key="9">
    <source>
        <dbReference type="Pfam" id="PF00487"/>
    </source>
</evidence>
<evidence type="ECO:0000313" key="12">
    <source>
        <dbReference type="Proteomes" id="UP001230188"/>
    </source>
</evidence>
<evidence type="ECO:0000256" key="8">
    <source>
        <dbReference type="SAM" id="Phobius"/>
    </source>
</evidence>
<feature type="repeat" description="ANK" evidence="7">
    <location>
        <begin position="54"/>
        <end position="88"/>
    </location>
</feature>
<feature type="domain" description="Palmitoyltransferase DHHC" evidence="10">
    <location>
        <begin position="365"/>
        <end position="481"/>
    </location>
</feature>
<dbReference type="InterPro" id="IPR036770">
    <property type="entry name" value="Ankyrin_rpt-contain_sf"/>
</dbReference>
<evidence type="ECO:0000256" key="2">
    <source>
        <dbReference type="ARBA" id="ARBA00022679"/>
    </source>
</evidence>
<feature type="domain" description="Fatty acid desaturase" evidence="9">
    <location>
        <begin position="613"/>
        <end position="886"/>
    </location>
</feature>
<dbReference type="PROSITE" id="PS50088">
    <property type="entry name" value="ANK_REPEAT"/>
    <property type="match status" value="1"/>
</dbReference>
<evidence type="ECO:0000256" key="6">
    <source>
        <dbReference type="ARBA" id="ARBA00023315"/>
    </source>
</evidence>
<dbReference type="Pfam" id="PF12796">
    <property type="entry name" value="Ank_2"/>
    <property type="match status" value="1"/>
</dbReference>
<dbReference type="AlphaFoldDB" id="A0AAD7UMS3"/>
<keyword evidence="4 8" id="KW-1133">Transmembrane helix</keyword>
<evidence type="ECO:0000256" key="7">
    <source>
        <dbReference type="PROSITE-ProRule" id="PRU00023"/>
    </source>
</evidence>
<dbReference type="GO" id="GO:0016020">
    <property type="term" value="C:membrane"/>
    <property type="evidence" value="ECO:0007669"/>
    <property type="project" value="UniProtKB-SubCell"/>
</dbReference>
<feature type="transmembrane region" description="Helical" evidence="8">
    <location>
        <begin position="785"/>
        <end position="810"/>
    </location>
</feature>
<evidence type="ECO:0000256" key="1">
    <source>
        <dbReference type="ARBA" id="ARBA00004141"/>
    </source>
</evidence>
<dbReference type="SUPFAM" id="SSF48403">
    <property type="entry name" value="Ankyrin repeat"/>
    <property type="match status" value="1"/>
</dbReference>
<keyword evidence="2" id="KW-0808">Transferase</keyword>
<reference evidence="11" key="1">
    <citation type="submission" date="2023-01" db="EMBL/GenBank/DDBJ databases">
        <title>Metagenome sequencing of chrysophaentin producing Chrysophaeum taylorii.</title>
        <authorList>
            <person name="Davison J."/>
            <person name="Bewley C."/>
        </authorList>
    </citation>
    <scope>NUCLEOTIDE SEQUENCE</scope>
    <source>
        <strain evidence="11">NIES-1699</strain>
    </source>
</reference>
<dbReference type="InterPro" id="IPR005804">
    <property type="entry name" value="FA_desaturase_dom"/>
</dbReference>
<feature type="transmembrane region" description="Helical" evidence="8">
    <location>
        <begin position="284"/>
        <end position="303"/>
    </location>
</feature>
<keyword evidence="3 8" id="KW-0812">Transmembrane</keyword>
<keyword evidence="6" id="KW-0012">Acyltransferase</keyword>
<dbReference type="PROSITE" id="PS50216">
    <property type="entry name" value="DHHC"/>
    <property type="match status" value="1"/>
</dbReference>
<dbReference type="GO" id="GO:0006612">
    <property type="term" value="P:protein targeting to membrane"/>
    <property type="evidence" value="ECO:0007669"/>
    <property type="project" value="TreeGrafter"/>
</dbReference>
<dbReference type="GO" id="GO:0005794">
    <property type="term" value="C:Golgi apparatus"/>
    <property type="evidence" value="ECO:0007669"/>
    <property type="project" value="TreeGrafter"/>
</dbReference>
<dbReference type="GO" id="GO:0006629">
    <property type="term" value="P:lipid metabolic process"/>
    <property type="evidence" value="ECO:0007669"/>
    <property type="project" value="InterPro"/>
</dbReference>
<comment type="caution">
    <text evidence="11">The sequence shown here is derived from an EMBL/GenBank/DDBJ whole genome shotgun (WGS) entry which is preliminary data.</text>
</comment>
<dbReference type="GO" id="GO:0005783">
    <property type="term" value="C:endoplasmic reticulum"/>
    <property type="evidence" value="ECO:0007669"/>
    <property type="project" value="TreeGrafter"/>
</dbReference>
<dbReference type="InterPro" id="IPR001594">
    <property type="entry name" value="Palmitoyltrfase_DHHC"/>
</dbReference>
<name>A0AAD7UMS3_9STRA</name>
<keyword evidence="7" id="KW-0040">ANK repeat</keyword>
<evidence type="ECO:0008006" key="13">
    <source>
        <dbReference type="Google" id="ProtNLM"/>
    </source>
</evidence>
<evidence type="ECO:0000259" key="10">
    <source>
        <dbReference type="Pfam" id="PF01529"/>
    </source>
</evidence>
<evidence type="ECO:0000313" key="11">
    <source>
        <dbReference type="EMBL" id="KAJ8613127.1"/>
    </source>
</evidence>
<comment type="subcellular location">
    <subcellularLocation>
        <location evidence="1">Membrane</location>
        <topology evidence="1">Multi-pass membrane protein</topology>
    </subcellularLocation>
</comment>
<dbReference type="InterPro" id="IPR039859">
    <property type="entry name" value="PFA4/ZDH16/20/ERF2-like"/>
</dbReference>
<feature type="transmembrane region" description="Helical" evidence="8">
    <location>
        <begin position="447"/>
        <end position="472"/>
    </location>
</feature>
<keyword evidence="5 8" id="KW-0472">Membrane</keyword>
<evidence type="ECO:0000256" key="5">
    <source>
        <dbReference type="ARBA" id="ARBA00023136"/>
    </source>
</evidence>
<dbReference type="InterPro" id="IPR002110">
    <property type="entry name" value="Ankyrin_rpt"/>
</dbReference>
<organism evidence="11 12">
    <name type="scientific">Chrysophaeum taylorii</name>
    <dbReference type="NCBI Taxonomy" id="2483200"/>
    <lineage>
        <taxon>Eukaryota</taxon>
        <taxon>Sar</taxon>
        <taxon>Stramenopiles</taxon>
        <taxon>Ochrophyta</taxon>
        <taxon>Pelagophyceae</taxon>
        <taxon>Pelagomonadales</taxon>
        <taxon>Pelagomonadaceae</taxon>
        <taxon>Chrysophaeum</taxon>
    </lineage>
</organism>
<dbReference type="Proteomes" id="UP001230188">
    <property type="component" value="Unassembled WGS sequence"/>
</dbReference>
<dbReference type="PANTHER" id="PTHR22883">
    <property type="entry name" value="ZINC FINGER DHHC DOMAIN CONTAINING PROTEIN"/>
    <property type="match status" value="1"/>
</dbReference>
<dbReference type="Pfam" id="PF00487">
    <property type="entry name" value="FA_desaturase"/>
    <property type="match status" value="1"/>
</dbReference>
<proteinExistence type="predicted"/>
<sequence length="922" mass="99258">MRDGFLGPTVESIATRIERGAAPALHEAAKAGNLAAVVWLVLSQRVDVDGLDARGETALVVVARYRPGDSRLVKLLVALGANPSARDARGRPALHLFAAARASGSLASLRALAAAPSLRLESLMQPDAEGHLAFDRAGSLEAQATVKLEILWRSLGPEPAAKAATFAVPCVLAMLAGRFRLGVNVFALAAIVGLDLSVDADPDPRADRSGGLLRILRRVKQFGVAAASHPRSKLGAGAAFSIAASTLISTSAMLNALRACAGLGRYSAAYDLACSSPLDDRRGIAALRGSTLFVAAVYLALYARCAMVGPRREPRIDGLDRSRYAMLARSRPAAYSPAPPSPGRPSFCPPCAAFPGRFDSTIPYTHCSRCRACIPKRDHHCVLLDRCVGAHNRASFVALLAATLLCGVAAIRVAAWFFVLHVSGQPFSETDAHTRLRAHPFAHLRRAIGGALGTVAALHFILVPVGCIFVAYSCSVQLVSLINFDVAGPGADATAPPSDENDAIVGITGCSLVGFFLNPEKMCHAPSEDEQDAKHAAGMLGSEGEDWSKVPHSQRKDRPLAKDVLRELQLKSDLKGFGQLAGNMALIIAGGAVNVWLWRSDTLSAWTRLLLLAPSVLWQGFLLSALGFACQHECIHLTAFKTRKLNDYVGFWSSVPSFTFYYHEFLMHKEHHTHTQDIRRDPELVAEFAGMSYAGAVGDSVDLGLVAAAGRNGFKKVPMTRSQYVMRFLAFPAYLKGKIDKLWRCANGDPVDYSCAQWLLPVSPGDSSQPGTPAYRLKVEARRQLAITFALLALFAVLSGFDALVLAWLLPAFVGPGPLYACQLHEHANAALDPDDGLSNTRTVVTNHLVAFCMWNMNYHAEHHLYTTIPFHALPKAHEHLKDKLKNVSNDGHIGVHRRVIFDWIPAQQDALANAMSSKKVA</sequence>
<feature type="transmembrane region" description="Helical" evidence="8">
    <location>
        <begin position="609"/>
        <end position="630"/>
    </location>
</feature>
<accession>A0AAD7UMS3</accession>
<keyword evidence="12" id="KW-1185">Reference proteome</keyword>
<dbReference type="Pfam" id="PF01529">
    <property type="entry name" value="DHHC"/>
    <property type="match status" value="1"/>
</dbReference>
<feature type="transmembrane region" description="Helical" evidence="8">
    <location>
        <begin position="396"/>
        <end position="419"/>
    </location>
</feature>
<dbReference type="Gene3D" id="1.25.40.20">
    <property type="entry name" value="Ankyrin repeat-containing domain"/>
    <property type="match status" value="1"/>
</dbReference>
<dbReference type="GO" id="GO:0019706">
    <property type="term" value="F:protein-cysteine S-palmitoyltransferase activity"/>
    <property type="evidence" value="ECO:0007669"/>
    <property type="project" value="TreeGrafter"/>
</dbReference>
<gene>
    <name evidence="11" type="ORF">CTAYLR_004817</name>
</gene>
<protein>
    <recommendedName>
        <fullName evidence="13">Palmitoyltransferase</fullName>
    </recommendedName>
</protein>